<name>A0A246FP55_9BACT</name>
<protein>
    <recommendedName>
        <fullName evidence="3">Lipoprotein</fullName>
    </recommendedName>
</protein>
<evidence type="ECO:0000313" key="1">
    <source>
        <dbReference type="EMBL" id="OWP64546.1"/>
    </source>
</evidence>
<dbReference type="AlphaFoldDB" id="A0A246FP55"/>
<keyword evidence="2" id="KW-1185">Reference proteome</keyword>
<gene>
    <name evidence="1" type="ORF">CDA63_04030</name>
</gene>
<dbReference type="Proteomes" id="UP000197277">
    <property type="component" value="Unassembled WGS sequence"/>
</dbReference>
<evidence type="ECO:0008006" key="3">
    <source>
        <dbReference type="Google" id="ProtNLM"/>
    </source>
</evidence>
<evidence type="ECO:0000313" key="2">
    <source>
        <dbReference type="Proteomes" id="UP000197277"/>
    </source>
</evidence>
<dbReference type="RefSeq" id="WP_088463154.1">
    <property type="nucleotide sequence ID" value="NZ_NIRR01000003.1"/>
</dbReference>
<dbReference type="OrthoDB" id="880823at2"/>
<sequence>MKKLFPLALPLLLLAGCEQPAVSEIAPTPGTAQANLQIAPPVVVDSYMRGYAKYEQCLWGYGACAVAATEEPELPATDGSPQSRASVASNPRVPRVRLSLNKKQLDVQFLTPYDPAVKKITIQAGEEFFVAQPETDALGAHAIKVKSGSYPIDEKWGENGGVHFNVQVY</sequence>
<organism evidence="1 2">
    <name type="scientific">Hymenobacter amundsenii</name>
    <dbReference type="NCBI Taxonomy" id="2006685"/>
    <lineage>
        <taxon>Bacteria</taxon>
        <taxon>Pseudomonadati</taxon>
        <taxon>Bacteroidota</taxon>
        <taxon>Cytophagia</taxon>
        <taxon>Cytophagales</taxon>
        <taxon>Hymenobacteraceae</taxon>
        <taxon>Hymenobacter</taxon>
    </lineage>
</organism>
<reference evidence="1 2" key="1">
    <citation type="submission" date="2017-06" db="EMBL/GenBank/DDBJ databases">
        <title>Hymenobacter amundsenii sp. nov. isolated from regoliths in Antarctica.</title>
        <authorList>
            <person name="Sedlacek I."/>
            <person name="Kralova S."/>
            <person name="Pantucek R."/>
            <person name="Svec P."/>
            <person name="Holochova P."/>
            <person name="Stankova E."/>
            <person name="Vrbovska V."/>
            <person name="Busse H.-J."/>
        </authorList>
    </citation>
    <scope>NUCLEOTIDE SEQUENCE [LARGE SCALE GENOMIC DNA]</scope>
    <source>
        <strain evidence="1 2">CCM 8682</strain>
    </source>
</reference>
<accession>A0A246FP55</accession>
<comment type="caution">
    <text evidence="1">The sequence shown here is derived from an EMBL/GenBank/DDBJ whole genome shotgun (WGS) entry which is preliminary data.</text>
</comment>
<dbReference type="EMBL" id="NIRR01000003">
    <property type="protein sequence ID" value="OWP64546.1"/>
    <property type="molecule type" value="Genomic_DNA"/>
</dbReference>
<dbReference type="PROSITE" id="PS51257">
    <property type="entry name" value="PROKAR_LIPOPROTEIN"/>
    <property type="match status" value="1"/>
</dbReference>
<proteinExistence type="predicted"/>